<keyword evidence="1" id="KW-0812">Transmembrane</keyword>
<proteinExistence type="predicted"/>
<gene>
    <name evidence="2" type="ORF">M23134_04384</name>
</gene>
<keyword evidence="1" id="KW-1133">Transmembrane helix</keyword>
<evidence type="ECO:0000313" key="2">
    <source>
        <dbReference type="EMBL" id="EAY28537.1"/>
    </source>
</evidence>
<dbReference type="Proteomes" id="UP000004095">
    <property type="component" value="Unassembled WGS sequence"/>
</dbReference>
<sequence>MATGFVDNNLLFKNIIYVLIPLLVLSNGQKKQKNNYNIL</sequence>
<dbReference type="AlphaFoldDB" id="A1ZM05"/>
<keyword evidence="3" id="KW-1185">Reference proteome</keyword>
<name>A1ZM05_MICM2</name>
<accession>A1ZM05</accession>
<keyword evidence="1" id="KW-0472">Membrane</keyword>
<evidence type="ECO:0000256" key="1">
    <source>
        <dbReference type="SAM" id="Phobius"/>
    </source>
</evidence>
<feature type="transmembrane region" description="Helical" evidence="1">
    <location>
        <begin position="12"/>
        <end position="28"/>
    </location>
</feature>
<reference evidence="2 3" key="1">
    <citation type="submission" date="2007-01" db="EMBL/GenBank/DDBJ databases">
        <authorList>
            <person name="Haygood M."/>
            <person name="Podell S."/>
            <person name="Anderson C."/>
            <person name="Hopkinson B."/>
            <person name="Roe K."/>
            <person name="Barbeau K."/>
            <person name="Gaasterland T."/>
            <person name="Ferriera S."/>
            <person name="Johnson J."/>
            <person name="Kravitz S."/>
            <person name="Beeson K."/>
            <person name="Sutton G."/>
            <person name="Rogers Y.-H."/>
            <person name="Friedman R."/>
            <person name="Frazier M."/>
            <person name="Venter J.C."/>
        </authorList>
    </citation>
    <scope>NUCLEOTIDE SEQUENCE [LARGE SCALE GENOMIC DNA]</scope>
    <source>
        <strain evidence="2 3">ATCC 23134</strain>
    </source>
</reference>
<comment type="caution">
    <text evidence="2">The sequence shown here is derived from an EMBL/GenBank/DDBJ whole genome shotgun (WGS) entry which is preliminary data.</text>
</comment>
<evidence type="ECO:0000313" key="3">
    <source>
        <dbReference type="Proteomes" id="UP000004095"/>
    </source>
</evidence>
<dbReference type="EMBL" id="AAWS01000015">
    <property type="protein sequence ID" value="EAY28537.1"/>
    <property type="molecule type" value="Genomic_DNA"/>
</dbReference>
<protein>
    <submittedName>
        <fullName evidence="2">Uncharacterized protein</fullName>
    </submittedName>
</protein>
<organism evidence="2 3">
    <name type="scientific">Microscilla marina ATCC 23134</name>
    <dbReference type="NCBI Taxonomy" id="313606"/>
    <lineage>
        <taxon>Bacteria</taxon>
        <taxon>Pseudomonadati</taxon>
        <taxon>Bacteroidota</taxon>
        <taxon>Cytophagia</taxon>
        <taxon>Cytophagales</taxon>
        <taxon>Microscillaceae</taxon>
        <taxon>Microscilla</taxon>
    </lineage>
</organism>